<dbReference type="GO" id="GO:0003676">
    <property type="term" value="F:nucleic acid binding"/>
    <property type="evidence" value="ECO:0007669"/>
    <property type="project" value="InterPro"/>
</dbReference>
<comment type="caution">
    <text evidence="5">The sequence shown here is derived from an EMBL/GenBank/DDBJ whole genome shotgun (WGS) entry which is preliminary data.</text>
</comment>
<dbReference type="GO" id="GO:0015074">
    <property type="term" value="P:DNA integration"/>
    <property type="evidence" value="ECO:0007669"/>
    <property type="project" value="InterPro"/>
</dbReference>
<dbReference type="InterPro" id="IPR000477">
    <property type="entry name" value="RT_dom"/>
</dbReference>
<dbReference type="InterPro" id="IPR043502">
    <property type="entry name" value="DNA/RNA_pol_sf"/>
</dbReference>
<dbReference type="SUPFAM" id="SSF56672">
    <property type="entry name" value="DNA/RNA polymerases"/>
    <property type="match status" value="1"/>
</dbReference>
<evidence type="ECO:0000313" key="5">
    <source>
        <dbReference type="EMBL" id="KAF0729808.1"/>
    </source>
</evidence>
<dbReference type="InterPro" id="IPR001584">
    <property type="entry name" value="Integrase_cat-core"/>
</dbReference>
<dbReference type="Proteomes" id="UP000481153">
    <property type="component" value="Unassembled WGS sequence"/>
</dbReference>
<evidence type="ECO:0000256" key="2">
    <source>
        <dbReference type="SAM" id="Coils"/>
    </source>
</evidence>
<protein>
    <submittedName>
        <fullName evidence="5">Uncharacterized protein</fullName>
    </submittedName>
</protein>
<dbReference type="Pfam" id="PF17919">
    <property type="entry name" value="RT_RNaseH_2"/>
    <property type="match status" value="1"/>
</dbReference>
<dbReference type="Gene3D" id="1.10.340.70">
    <property type="match status" value="1"/>
</dbReference>
<dbReference type="PANTHER" id="PTHR37984:SF5">
    <property type="entry name" value="PROTEIN NYNRIN-LIKE"/>
    <property type="match status" value="1"/>
</dbReference>
<name>A0A6G0WQU1_9STRA</name>
<dbReference type="SUPFAM" id="SSF53098">
    <property type="entry name" value="Ribonuclease H-like"/>
    <property type="match status" value="2"/>
</dbReference>
<dbReference type="Gene3D" id="3.30.420.10">
    <property type="entry name" value="Ribonuclease H-like superfamily/Ribonuclease H"/>
    <property type="match status" value="2"/>
</dbReference>
<dbReference type="InterPro" id="IPR041577">
    <property type="entry name" value="RT_RNaseH_2"/>
</dbReference>
<dbReference type="Pfam" id="PF17921">
    <property type="entry name" value="Integrase_H2C2"/>
    <property type="match status" value="1"/>
</dbReference>
<evidence type="ECO:0000259" key="3">
    <source>
        <dbReference type="PROSITE" id="PS50879"/>
    </source>
</evidence>
<dbReference type="PROSITE" id="PS50879">
    <property type="entry name" value="RNASE_H_1"/>
    <property type="match status" value="1"/>
</dbReference>
<dbReference type="Pfam" id="PF00078">
    <property type="entry name" value="RVT_1"/>
    <property type="match status" value="1"/>
</dbReference>
<dbReference type="InterPro" id="IPR043128">
    <property type="entry name" value="Rev_trsase/Diguanyl_cyclase"/>
</dbReference>
<dbReference type="Gene3D" id="3.10.10.10">
    <property type="entry name" value="HIV Type 1 Reverse Transcriptase, subunit A, domain 1"/>
    <property type="match status" value="1"/>
</dbReference>
<accession>A0A6G0WQU1</accession>
<dbReference type="GO" id="GO:0004523">
    <property type="term" value="F:RNA-DNA hybrid ribonuclease activity"/>
    <property type="evidence" value="ECO:0007669"/>
    <property type="project" value="InterPro"/>
</dbReference>
<dbReference type="Pfam" id="PF13456">
    <property type="entry name" value="RVT_3"/>
    <property type="match status" value="1"/>
</dbReference>
<dbReference type="VEuPathDB" id="FungiDB:AeMF1_015389"/>
<dbReference type="AlphaFoldDB" id="A0A6G0WQU1"/>
<feature type="coiled-coil region" evidence="2">
    <location>
        <begin position="679"/>
        <end position="706"/>
    </location>
</feature>
<reference evidence="5 6" key="1">
    <citation type="submission" date="2019-07" db="EMBL/GenBank/DDBJ databases">
        <title>Genomics analysis of Aphanomyces spp. identifies a new class of oomycete effector associated with host adaptation.</title>
        <authorList>
            <person name="Gaulin E."/>
        </authorList>
    </citation>
    <scope>NUCLEOTIDE SEQUENCE [LARGE SCALE GENOMIC DNA]</scope>
    <source>
        <strain evidence="5 6">ATCC 201684</strain>
    </source>
</reference>
<proteinExistence type="predicted"/>
<dbReference type="InterPro" id="IPR050951">
    <property type="entry name" value="Retrovirus_Pol_polyprotein"/>
</dbReference>
<dbReference type="InterPro" id="IPR036397">
    <property type="entry name" value="RNaseH_sf"/>
</dbReference>
<dbReference type="EMBL" id="VJMJ01000161">
    <property type="protein sequence ID" value="KAF0729808.1"/>
    <property type="molecule type" value="Genomic_DNA"/>
</dbReference>
<keyword evidence="2" id="KW-0175">Coiled coil</keyword>
<dbReference type="PANTHER" id="PTHR37984">
    <property type="entry name" value="PROTEIN CBG26694"/>
    <property type="match status" value="1"/>
</dbReference>
<evidence type="ECO:0000259" key="4">
    <source>
        <dbReference type="PROSITE" id="PS50994"/>
    </source>
</evidence>
<dbReference type="CDD" id="cd01647">
    <property type="entry name" value="RT_LTR"/>
    <property type="match status" value="1"/>
</dbReference>
<sequence length="1137" mass="128459">MPTKEHHDNDIWEPPGSQIFSLQAVPDLDQSKFDPEVIVKEGIDMTTEEMEAQLAFIPEITPDPTPIRLEDLDYGEPDQAIEDKEKMRAVLSKYMPYFIQSGNGLPPAASGAVCDIDVGNARPIAQRARRGLLEYGLITFSKLPWASPIVIVLKKGGKGIRLCIDYRAINDLQSPMPTLGSMLANFDAVQWFLSLDNASGFWVVRSTRRARLISAFICPLGHFEWTRMAQGLKNAPMIYQRMITNALFGFVDLPPGVADLDEDGEPRDMFKISYKYPEESMPPVANRTSFADDISDGAETWDGVVELTDRILRRLTYFNVSISASKSKFGKREIEFLGHWISRRGLSARSKGLEKLINLEFPTSLQGVQSFLGSLNFYSRFVENYAIKASSLYEISREDIETGVVSDTAKMAFDELMSAFANLPTLKHAAPDKEVHVFIYTTNWAISATVCQEDEGVLHPIRFCGRVLKGGETRYEGWAKEILALLRVLKTCFFEVRGRTIVVYTRFGLMKWLLKDKQAKPENLHWAAMLAPWTIKVVPVEELDGRWNLPIMLTETLHPPDETTCEKLALYEPNRSKVGLQPRQVKMPTFTENDQGYIATFDGAIKVKERFGSWGAVIWKLPEWSVAWAGAGCCQDATVNVAEYEGAKAVLRAAIKQGIQTLHVFGDSKLVIHQALEWMQCKQQHLQNQLKDLRTLERQLSRVEYHHILRQWNGSADHLASMSLMARKEISELTPSDLDDIRAKNLLAELLQPQLESNDLQSEEKSARNVFAFTHPRPTSKTVGMTKLHTRTGKLLLRLVQFSRNRAPSSPTSYIPASLLAVEHSSDDNSAKFPRRKRLRTHHFRSRSCARLTRRSRIFMFSPTELIPTVLHHCHDSVEGGHFKFHATYERLRKHFYWAGMYTDAKKYIAACETCTSGGPPPTVQARSPGNLVPQGPVELINIDIATDLPRSFEGNTQLVVFVDNFTGYVMCKPTPDRAAHTLAKAFGETVFIRFGACKEVRHDREPSFMSEVFTHFMKMIGQGSMPTFAYRPQANGTAERAIQTLVRSVKLYVADPQQRDWDEYAVRLSLRSTLLPQLRVEIRPSSLCMDGTPSRRLLLASHPPRMATTKLINGNHNYTNNICFAKPSLTSYSSKP</sequence>
<dbReference type="InterPro" id="IPR002156">
    <property type="entry name" value="RNaseH_domain"/>
</dbReference>
<dbReference type="InterPro" id="IPR041588">
    <property type="entry name" value="Integrase_H2C2"/>
</dbReference>
<dbReference type="PROSITE" id="PS50994">
    <property type="entry name" value="INTEGRASE"/>
    <property type="match status" value="1"/>
</dbReference>
<dbReference type="Gene3D" id="3.30.70.270">
    <property type="match status" value="3"/>
</dbReference>
<organism evidence="5 6">
    <name type="scientific">Aphanomyces euteiches</name>
    <dbReference type="NCBI Taxonomy" id="100861"/>
    <lineage>
        <taxon>Eukaryota</taxon>
        <taxon>Sar</taxon>
        <taxon>Stramenopiles</taxon>
        <taxon>Oomycota</taxon>
        <taxon>Saprolegniomycetes</taxon>
        <taxon>Saprolegniales</taxon>
        <taxon>Verrucalvaceae</taxon>
        <taxon>Aphanomyces</taxon>
    </lineage>
</organism>
<keyword evidence="6" id="KW-1185">Reference proteome</keyword>
<feature type="domain" description="Integrase catalytic" evidence="4">
    <location>
        <begin position="933"/>
        <end position="1102"/>
    </location>
</feature>
<evidence type="ECO:0000256" key="1">
    <source>
        <dbReference type="ARBA" id="ARBA00023268"/>
    </source>
</evidence>
<keyword evidence="1" id="KW-0511">Multifunctional enzyme</keyword>
<evidence type="ECO:0000313" key="6">
    <source>
        <dbReference type="Proteomes" id="UP000481153"/>
    </source>
</evidence>
<gene>
    <name evidence="5" type="ORF">Ae201684_012696</name>
</gene>
<feature type="domain" description="RNase H type-1" evidence="3">
    <location>
        <begin position="593"/>
        <end position="725"/>
    </location>
</feature>
<dbReference type="InterPro" id="IPR012337">
    <property type="entry name" value="RNaseH-like_sf"/>
</dbReference>